<dbReference type="AlphaFoldDB" id="A0A834KYY0"/>
<name>A0A834KYY0_VESGE</name>
<proteinExistence type="predicted"/>
<dbReference type="InterPro" id="IPR011009">
    <property type="entry name" value="Kinase-like_dom_sf"/>
</dbReference>
<dbReference type="InterPro" id="IPR004119">
    <property type="entry name" value="EcKL"/>
</dbReference>
<dbReference type="PANTHER" id="PTHR11012">
    <property type="entry name" value="PROTEIN KINASE-LIKE DOMAIN-CONTAINING"/>
    <property type="match status" value="1"/>
</dbReference>
<dbReference type="EMBL" id="JACSDZ010000002">
    <property type="protein sequence ID" value="KAF7413699.1"/>
    <property type="molecule type" value="Genomic_DNA"/>
</dbReference>
<reference evidence="2" key="1">
    <citation type="journal article" date="2020" name="G3 (Bethesda)">
        <title>High-Quality Assemblies for Three Invasive Social Wasps from the &lt;i&gt;Vespula&lt;/i&gt; Genus.</title>
        <authorList>
            <person name="Harrop T.W.R."/>
            <person name="Guhlin J."/>
            <person name="McLaughlin G.M."/>
            <person name="Permina E."/>
            <person name="Stockwell P."/>
            <person name="Gilligan J."/>
            <person name="Le Lec M.F."/>
            <person name="Gruber M.A.M."/>
            <person name="Quinn O."/>
            <person name="Lovegrove M."/>
            <person name="Duncan E.J."/>
            <person name="Remnant E.J."/>
            <person name="Van Eeckhoven J."/>
            <person name="Graham B."/>
            <person name="Knapp R.A."/>
            <person name="Langford K.W."/>
            <person name="Kronenberg Z."/>
            <person name="Press M.O."/>
            <person name="Eacker S.M."/>
            <person name="Wilson-Rankin E.E."/>
            <person name="Purcell J."/>
            <person name="Lester P.J."/>
            <person name="Dearden P.K."/>
        </authorList>
    </citation>
    <scope>NUCLEOTIDE SEQUENCE</scope>
    <source>
        <strain evidence="2">Linc-1</strain>
    </source>
</reference>
<accession>A0A834KYY0</accession>
<feature type="domain" description="CHK kinase-like" evidence="1">
    <location>
        <begin position="130"/>
        <end position="317"/>
    </location>
</feature>
<organism evidence="2 3">
    <name type="scientific">Vespula germanica</name>
    <name type="common">German yellow jacket</name>
    <name type="synonym">Paravespula germanica</name>
    <dbReference type="NCBI Taxonomy" id="30212"/>
    <lineage>
        <taxon>Eukaryota</taxon>
        <taxon>Metazoa</taxon>
        <taxon>Ecdysozoa</taxon>
        <taxon>Arthropoda</taxon>
        <taxon>Hexapoda</taxon>
        <taxon>Insecta</taxon>
        <taxon>Pterygota</taxon>
        <taxon>Neoptera</taxon>
        <taxon>Endopterygota</taxon>
        <taxon>Hymenoptera</taxon>
        <taxon>Apocrita</taxon>
        <taxon>Aculeata</taxon>
        <taxon>Vespoidea</taxon>
        <taxon>Vespidae</taxon>
        <taxon>Vespinae</taxon>
        <taxon>Vespula</taxon>
    </lineage>
</organism>
<evidence type="ECO:0000259" key="1">
    <source>
        <dbReference type="SMART" id="SM00587"/>
    </source>
</evidence>
<dbReference type="SMART" id="SM00587">
    <property type="entry name" value="CHK"/>
    <property type="match status" value="1"/>
</dbReference>
<dbReference type="Pfam" id="PF02958">
    <property type="entry name" value="EcKL"/>
    <property type="match status" value="1"/>
</dbReference>
<comment type="caution">
    <text evidence="2">The sequence shown here is derived from an EMBL/GenBank/DDBJ whole genome shotgun (WGS) entry which is preliminary data.</text>
</comment>
<evidence type="ECO:0000313" key="3">
    <source>
        <dbReference type="Proteomes" id="UP000617340"/>
    </source>
</evidence>
<gene>
    <name evidence="2" type="ORF">HZH68_002188</name>
</gene>
<dbReference type="PANTHER" id="PTHR11012:SF30">
    <property type="entry name" value="PROTEIN KINASE-LIKE DOMAIN-CONTAINING"/>
    <property type="match status" value="1"/>
</dbReference>
<sequence>MTNEGLKGYNMEFIKTDLLPEMVYNRCFCESGSREFVEFESAIVESLETPDHSIKPWELYRVKAVVRFSGEPVSFPLIVKLLPSSVQSENSFGRFQNEEMFYSKMISLYGKDLFPKCYASDMGRYGMPVIVLEDLTANEYEMIQEKRGMNEEELKLSLKSLGRFHGIGLRLKNEKFQLFREFYMKLSNTVLSKDLSEKSIEFSDDNSLENSLLVKEMKKLWDNNIGENASETCTNVDDISCICHGDFSKRKVLFKREKNGTPIDVKMIDWQTMRYCSPAIELVIIFIMNIPTPSRDQRFLQEILTVYVDAVRSEYTSITCERLIEQLSSTSLDYFTLLLQKDTMNKEIVQQWIECIQSFRGFLRD</sequence>
<evidence type="ECO:0000313" key="2">
    <source>
        <dbReference type="EMBL" id="KAF7413699.1"/>
    </source>
</evidence>
<protein>
    <recommendedName>
        <fullName evidence="1">CHK kinase-like domain-containing protein</fullName>
    </recommendedName>
</protein>
<dbReference type="InterPro" id="IPR015897">
    <property type="entry name" value="CHK_kinase-like"/>
</dbReference>
<dbReference type="Gene3D" id="3.90.1200.10">
    <property type="match status" value="1"/>
</dbReference>
<keyword evidence="3" id="KW-1185">Reference proteome</keyword>
<dbReference type="SUPFAM" id="SSF56112">
    <property type="entry name" value="Protein kinase-like (PK-like)"/>
    <property type="match status" value="1"/>
</dbReference>
<dbReference type="Proteomes" id="UP000617340">
    <property type="component" value="Unassembled WGS sequence"/>
</dbReference>